<dbReference type="InterPro" id="IPR001781">
    <property type="entry name" value="Znf_LIM"/>
</dbReference>
<dbReference type="InterPro" id="IPR017351">
    <property type="entry name" value="PINCH-1-4-like"/>
</dbReference>
<dbReference type="PROSITE" id="PS50023">
    <property type="entry name" value="LIM_DOMAIN_2"/>
    <property type="match status" value="3"/>
</dbReference>
<dbReference type="PROSITE" id="PS00478">
    <property type="entry name" value="LIM_DOMAIN_1"/>
    <property type="match status" value="2"/>
</dbReference>
<keyword evidence="3 4" id="KW-0440">LIM domain</keyword>
<dbReference type="SMART" id="SM00132">
    <property type="entry name" value="LIM"/>
    <property type="match status" value="5"/>
</dbReference>
<dbReference type="CDD" id="cd09334">
    <property type="entry name" value="LIM4_PINCH"/>
    <property type="match status" value="1"/>
</dbReference>
<protein>
    <recommendedName>
        <fullName evidence="5">LIM zinc-binding domain-containing protein</fullName>
    </recommendedName>
</protein>
<dbReference type="GO" id="GO:2001046">
    <property type="term" value="P:positive regulation of integrin-mediated signaling pathway"/>
    <property type="evidence" value="ECO:0007669"/>
    <property type="project" value="TreeGrafter"/>
</dbReference>
<dbReference type="GO" id="GO:0005911">
    <property type="term" value="C:cell-cell junction"/>
    <property type="evidence" value="ECO:0007669"/>
    <property type="project" value="TreeGrafter"/>
</dbReference>
<dbReference type="GO" id="GO:1900026">
    <property type="term" value="P:positive regulation of substrate adhesion-dependent cell spreading"/>
    <property type="evidence" value="ECO:0007669"/>
    <property type="project" value="TreeGrafter"/>
</dbReference>
<proteinExistence type="predicted"/>
<dbReference type="FunFam" id="2.10.110.10:FF:000009">
    <property type="entry name" value="Paxillin isoform 1"/>
    <property type="match status" value="1"/>
</dbReference>
<feature type="domain" description="LIM zinc-binding" evidence="5">
    <location>
        <begin position="237"/>
        <end position="296"/>
    </location>
</feature>
<reference evidence="6" key="1">
    <citation type="submission" date="2024-06" db="EMBL/GenBank/DDBJ databases">
        <authorList>
            <person name="Liu X."/>
            <person name="Lenzi L."/>
            <person name="Haldenby T S."/>
            <person name="Uol C."/>
        </authorList>
    </citation>
    <scope>NUCLEOTIDE SEQUENCE</scope>
</reference>
<dbReference type="PANTHER" id="PTHR24210:SF0">
    <property type="entry name" value="LIM DOMAIN-CONTAINING PROTEIN"/>
    <property type="match status" value="1"/>
</dbReference>
<dbReference type="SUPFAM" id="SSF57716">
    <property type="entry name" value="Glucocorticoid receptor-like (DNA-binding domain)"/>
    <property type="match status" value="4"/>
</dbReference>
<dbReference type="PANTHER" id="PTHR24210">
    <property type="entry name" value="LIM DOMAIN-CONTAINING PROTEIN"/>
    <property type="match status" value="1"/>
</dbReference>
<dbReference type="GO" id="GO:0046872">
    <property type="term" value="F:metal ion binding"/>
    <property type="evidence" value="ECO:0007669"/>
    <property type="project" value="UniProtKB-KW"/>
</dbReference>
<comment type="caution">
    <text evidence="6">The sequence shown here is derived from an EMBL/GenBank/DDBJ whole genome shotgun (WGS) entry which is preliminary data.</text>
</comment>
<dbReference type="Proteomes" id="UP001497525">
    <property type="component" value="Unassembled WGS sequence"/>
</dbReference>
<dbReference type="EMBL" id="CAXLJL010000145">
    <property type="protein sequence ID" value="CAL5132830.1"/>
    <property type="molecule type" value="Genomic_DNA"/>
</dbReference>
<dbReference type="AlphaFoldDB" id="A0AAV2T6R3"/>
<dbReference type="GO" id="GO:0005925">
    <property type="term" value="C:focal adhesion"/>
    <property type="evidence" value="ECO:0007669"/>
    <property type="project" value="TreeGrafter"/>
</dbReference>
<dbReference type="Pfam" id="PF00412">
    <property type="entry name" value="LIM"/>
    <property type="match status" value="5"/>
</dbReference>
<evidence type="ECO:0000256" key="2">
    <source>
        <dbReference type="ARBA" id="ARBA00022833"/>
    </source>
</evidence>
<evidence type="ECO:0000259" key="5">
    <source>
        <dbReference type="PROSITE" id="PS50023"/>
    </source>
</evidence>
<dbReference type="GO" id="GO:0005737">
    <property type="term" value="C:cytoplasm"/>
    <property type="evidence" value="ECO:0007669"/>
    <property type="project" value="TreeGrafter"/>
</dbReference>
<accession>A0AAV2T6R3</accession>
<evidence type="ECO:0000313" key="7">
    <source>
        <dbReference type="Proteomes" id="UP001497525"/>
    </source>
</evidence>
<feature type="domain" description="LIM zinc-binding" evidence="5">
    <location>
        <begin position="115"/>
        <end position="173"/>
    </location>
</feature>
<feature type="domain" description="LIM zinc-binding" evidence="5">
    <location>
        <begin position="53"/>
        <end position="114"/>
    </location>
</feature>
<sequence>MDLSGMSSNQKTFTLHSIAHGETNTSALLNRRLMHKAALKAGELDREHEGAGVTCVRCGEPFCTKENIICAKDQLYHHHCFRCSQCFCLLSCEEFYEFEGRKYCKYDYQVMFAPFCHKCHEFIMGKVVRAIGRCWHPDCLTCENCGVKLLEAGLQQLRGRPYCRVCFSKMSQQEHPYYICASCRCTLDPAEMLRYKGDTYHAHHFKCTTCEQELGPEAREIEGNMYCLLCSNKMGIPVCAACRRQIEGRVVRAIGKAWHVEHFVCHHCETPFRGSRYYEFQGHAYCLLHYQSRTGNLCYICQRPVTGVLAKFTNKAYCPDHFACFMCDRILNEKSKIYEIDLKPACKQCYERLPTHWKRRLAKLHLSETQL</sequence>
<gene>
    <name evidence="6" type="ORF">CDAUBV1_LOCUS5668</name>
</gene>
<keyword evidence="1 4" id="KW-0479">Metal-binding</keyword>
<evidence type="ECO:0000256" key="3">
    <source>
        <dbReference type="ARBA" id="ARBA00023038"/>
    </source>
</evidence>
<dbReference type="Gene3D" id="2.10.110.10">
    <property type="entry name" value="Cysteine Rich Protein"/>
    <property type="match status" value="5"/>
</dbReference>
<dbReference type="GO" id="GO:0098609">
    <property type="term" value="P:cell-cell adhesion"/>
    <property type="evidence" value="ECO:0007669"/>
    <property type="project" value="TreeGrafter"/>
</dbReference>
<keyword evidence="2 4" id="KW-0862">Zinc</keyword>
<evidence type="ECO:0000256" key="1">
    <source>
        <dbReference type="ARBA" id="ARBA00022723"/>
    </source>
</evidence>
<evidence type="ECO:0000313" key="6">
    <source>
        <dbReference type="EMBL" id="CAL5132830.1"/>
    </source>
</evidence>
<organism evidence="6 7">
    <name type="scientific">Calicophoron daubneyi</name>
    <name type="common">Rumen fluke</name>
    <name type="synonym">Paramphistomum daubneyi</name>
    <dbReference type="NCBI Taxonomy" id="300641"/>
    <lineage>
        <taxon>Eukaryota</taxon>
        <taxon>Metazoa</taxon>
        <taxon>Spiralia</taxon>
        <taxon>Lophotrochozoa</taxon>
        <taxon>Platyhelminthes</taxon>
        <taxon>Trematoda</taxon>
        <taxon>Digenea</taxon>
        <taxon>Plagiorchiida</taxon>
        <taxon>Pronocephalata</taxon>
        <taxon>Paramphistomoidea</taxon>
        <taxon>Paramphistomidae</taxon>
        <taxon>Calicophoron</taxon>
    </lineage>
</organism>
<dbReference type="GO" id="GO:0045216">
    <property type="term" value="P:cell-cell junction organization"/>
    <property type="evidence" value="ECO:0007669"/>
    <property type="project" value="TreeGrafter"/>
</dbReference>
<name>A0AAV2T6R3_CALDB</name>
<evidence type="ECO:0000256" key="4">
    <source>
        <dbReference type="PROSITE-ProRule" id="PRU00125"/>
    </source>
</evidence>